<proteinExistence type="inferred from homology"/>
<evidence type="ECO:0000313" key="4">
    <source>
        <dbReference type="Proteomes" id="UP000789901"/>
    </source>
</evidence>
<evidence type="ECO:0000256" key="1">
    <source>
        <dbReference type="ARBA" id="ARBA00024205"/>
    </source>
</evidence>
<dbReference type="InterPro" id="IPR057965">
    <property type="entry name" value="STEEP1_dom"/>
</dbReference>
<evidence type="ECO:0000313" key="3">
    <source>
        <dbReference type="EMBL" id="CAG8813695.1"/>
    </source>
</evidence>
<dbReference type="Proteomes" id="UP000789901">
    <property type="component" value="Unassembled WGS sequence"/>
</dbReference>
<protein>
    <submittedName>
        <fullName evidence="3">11606_t:CDS:1</fullName>
    </submittedName>
</protein>
<organism evidence="3 4">
    <name type="scientific">Gigaspora margarita</name>
    <dbReference type="NCBI Taxonomy" id="4874"/>
    <lineage>
        <taxon>Eukaryota</taxon>
        <taxon>Fungi</taxon>
        <taxon>Fungi incertae sedis</taxon>
        <taxon>Mucoromycota</taxon>
        <taxon>Glomeromycotina</taxon>
        <taxon>Glomeromycetes</taxon>
        <taxon>Diversisporales</taxon>
        <taxon>Gigasporaceae</taxon>
        <taxon>Gigaspora</taxon>
    </lineage>
</organism>
<dbReference type="InterPro" id="IPR029704">
    <property type="entry name" value="STEEP-like"/>
</dbReference>
<comment type="similarity">
    <text evidence="1">Belongs to the STEEP1 family.</text>
</comment>
<dbReference type="EMBL" id="CAJVQB010029187">
    <property type="protein sequence ID" value="CAG8813695.1"/>
    <property type="molecule type" value="Genomic_DNA"/>
</dbReference>
<evidence type="ECO:0000259" key="2">
    <source>
        <dbReference type="Pfam" id="PF25809"/>
    </source>
</evidence>
<accession>A0ABN7W366</accession>
<keyword evidence="4" id="KW-1185">Reference proteome</keyword>
<feature type="non-terminal residue" evidence="3">
    <location>
        <position position="114"/>
    </location>
</feature>
<dbReference type="Pfam" id="PF25809">
    <property type="entry name" value="STEEP1"/>
    <property type="match status" value="1"/>
</dbReference>
<sequence length="114" mass="13324">MPKIVSSSIVSSSEQTNTRPEQHLHVYYCLYARLDKLPRRTTDRAHIIANGKRVYKLNAVESETPVILQRTDGYEKQYRLHCPRCNLFIAYETTERRKSGPYTYIVESSLTENQ</sequence>
<dbReference type="PANTHER" id="PTHR46355:SF1">
    <property type="entry name" value="STING ER EXIT PROTEIN"/>
    <property type="match status" value="1"/>
</dbReference>
<comment type="caution">
    <text evidence="3">The sequence shown here is derived from an EMBL/GenBank/DDBJ whole genome shotgun (WGS) entry which is preliminary data.</text>
</comment>
<dbReference type="PANTHER" id="PTHR46355">
    <property type="entry name" value="UPF0428 PROTEIN CXORF56"/>
    <property type="match status" value="1"/>
</dbReference>
<gene>
    <name evidence="3" type="ORF">GMARGA_LOCUS25857</name>
</gene>
<name>A0ABN7W366_GIGMA</name>
<reference evidence="3 4" key="1">
    <citation type="submission" date="2021-06" db="EMBL/GenBank/DDBJ databases">
        <authorList>
            <person name="Kallberg Y."/>
            <person name="Tangrot J."/>
            <person name="Rosling A."/>
        </authorList>
    </citation>
    <scope>NUCLEOTIDE SEQUENCE [LARGE SCALE GENOMIC DNA]</scope>
    <source>
        <strain evidence="3 4">120-4 pot B 10/14</strain>
    </source>
</reference>
<feature type="domain" description="STEEP1" evidence="2">
    <location>
        <begin position="20"/>
        <end position="114"/>
    </location>
</feature>